<reference evidence="1" key="3">
    <citation type="submission" date="2025-09" db="UniProtKB">
        <authorList>
            <consortium name="Ensembl"/>
        </authorList>
    </citation>
    <scope>IDENTIFICATION</scope>
</reference>
<reference evidence="1" key="2">
    <citation type="submission" date="2025-08" db="UniProtKB">
        <authorList>
            <consortium name="Ensembl"/>
        </authorList>
    </citation>
    <scope>IDENTIFICATION</scope>
</reference>
<proteinExistence type="predicted"/>
<dbReference type="Ensembl" id="ENSPANT00000063635.1">
    <property type="protein sequence ID" value="ENSPANP00000059351.1"/>
    <property type="gene ID" value="ENSPANG00000039901.1"/>
</dbReference>
<dbReference type="PANTHER" id="PTHR12138">
    <property type="entry name" value="PRIMATE-EXPANDED PROTEIN FAMILY"/>
    <property type="match status" value="1"/>
</dbReference>
<dbReference type="PANTHER" id="PTHR12138:SF75">
    <property type="entry name" value="SECRETED PROTEIN"/>
    <property type="match status" value="1"/>
</dbReference>
<dbReference type="Proteomes" id="UP000028761">
    <property type="component" value="Chromosome 1"/>
</dbReference>
<dbReference type="AlphaFoldDB" id="A0A8I5NR37"/>
<sequence length="100" mass="11383">MLDLFISYILNGSNIAAKWTELGSWIVKKSYSFKKFFFFFFFFFLRRSLALSPRLECSGRISAHCKLRLPGSRHSPASASRVAGTTGACHLARLSFFCIF</sequence>
<reference evidence="1 2" key="1">
    <citation type="submission" date="2012-03" db="EMBL/GenBank/DDBJ databases">
        <title>Whole Genome Assembly of Papio anubis.</title>
        <authorList>
            <person name="Liu Y.L."/>
            <person name="Abraham K.A."/>
            <person name="Akbar H.A."/>
            <person name="Ali S.A."/>
            <person name="Anosike U.A."/>
            <person name="Aqrawi P.A."/>
            <person name="Arias F.A."/>
            <person name="Attaway T.A."/>
            <person name="Awwad R.A."/>
            <person name="Babu C.B."/>
            <person name="Bandaranaike D.B."/>
            <person name="Battles P.B."/>
            <person name="Bell A.B."/>
            <person name="Beltran B.B."/>
            <person name="Berhane-Mersha D.B."/>
            <person name="Bess C.B."/>
            <person name="Bickham C.B."/>
            <person name="Bolden T.B."/>
            <person name="Carter K.C."/>
            <person name="Chau D.C."/>
            <person name="Chavez A.C."/>
            <person name="Clerc-Blankenburg K.C."/>
            <person name="Coyle M.C."/>
            <person name="Dao M.D."/>
            <person name="Davila M.L.D."/>
            <person name="Davy-Carroll L.D."/>
            <person name="Denson S.D."/>
            <person name="Dinh H.D."/>
            <person name="Fernandez S.F."/>
            <person name="Fernando P.F."/>
            <person name="Forbes L.F."/>
            <person name="Francis C.F."/>
            <person name="Francisco L.F."/>
            <person name="Fu Q.F."/>
            <person name="Garcia-Iii R.G."/>
            <person name="Garrett T.G."/>
            <person name="Gross S.G."/>
            <person name="Gubbala S.G."/>
            <person name="Hirani K.H."/>
            <person name="Hogues M.H."/>
            <person name="Hollins B.H."/>
            <person name="Jackson L.J."/>
            <person name="Javaid M.J."/>
            <person name="Jhangiani S.J."/>
            <person name="Johnson A.J."/>
            <person name="Johnson B.J."/>
            <person name="Jones J.J."/>
            <person name="Joshi V.J."/>
            <person name="Kalu J.K."/>
            <person name="Khan N.K."/>
            <person name="Korchina V.K."/>
            <person name="Kovar C.K."/>
            <person name="Lago L.L."/>
            <person name="Lara F.L."/>
            <person name="Le T.-K.L."/>
            <person name="Lee S.L."/>
            <person name="Legall-Iii F.L."/>
            <person name="Lemon S.L."/>
            <person name="Liu J.L."/>
            <person name="Liu Y.-S.L."/>
            <person name="Liyanage D.L."/>
            <person name="Lopez J.L."/>
            <person name="Lorensuhewa L.L."/>
            <person name="Mata R.M."/>
            <person name="Mathew T.M."/>
            <person name="Mercado C.M."/>
            <person name="Mercado I.M."/>
            <person name="Morales K.M."/>
            <person name="Morgan M.M."/>
            <person name="Munidasa M.M."/>
            <person name="Ngo D.N."/>
            <person name="Nguyen L.N."/>
            <person name="Nguyen T.N."/>
            <person name="Nguyen N.N."/>
            <person name="Obregon M.O."/>
            <person name="Okwuonu G.O."/>
            <person name="Ongeri F.O."/>
            <person name="Onwere C.O."/>
            <person name="Osifeso I.O."/>
            <person name="Parra A.P."/>
            <person name="Patil S.P."/>
            <person name="Perez A.P."/>
            <person name="Perez Y.P."/>
            <person name="Pham C.P."/>
            <person name="Pu L.-L.P."/>
            <person name="Puazo M.P."/>
            <person name="Quiroz J.Q."/>
            <person name="Rouhana J.R."/>
            <person name="Ruiz M.R."/>
            <person name="Ruiz S.-J.R."/>
            <person name="Saada N.S."/>
            <person name="Santibanez J.S."/>
            <person name="Scheel M.S."/>
            <person name="Schneider B.S."/>
            <person name="Simmons D.S."/>
            <person name="Sisson I.S."/>
            <person name="Tang L.-Y.T."/>
            <person name="Thornton R.T."/>
            <person name="Tisius J.T."/>
            <person name="Toledanes G.T."/>
            <person name="Trejos Z.T."/>
            <person name="Usmani K.U."/>
            <person name="Varghese R.V."/>
            <person name="Vattathil S.V."/>
            <person name="Vee V.V."/>
            <person name="Walker D.W."/>
            <person name="Weissenberger G.W."/>
            <person name="White C.W."/>
            <person name="Williams A.W."/>
            <person name="Woodworth J.W."/>
            <person name="Wright R.W."/>
            <person name="Zhu Y.Z."/>
            <person name="Han Y.H."/>
            <person name="Newsham I.N."/>
            <person name="Nazareth L.N."/>
            <person name="Worley K.W."/>
            <person name="Muzny D.M."/>
            <person name="Rogers J.R."/>
            <person name="Gibbs R.G."/>
        </authorList>
    </citation>
    <scope>NUCLEOTIDE SEQUENCE [LARGE SCALE GENOMIC DNA]</scope>
</reference>
<protein>
    <submittedName>
        <fullName evidence="1">Uncharacterized protein</fullName>
    </submittedName>
</protein>
<organism evidence="1 2">
    <name type="scientific">Papio anubis</name>
    <name type="common">Olive baboon</name>
    <dbReference type="NCBI Taxonomy" id="9555"/>
    <lineage>
        <taxon>Eukaryota</taxon>
        <taxon>Metazoa</taxon>
        <taxon>Chordata</taxon>
        <taxon>Craniata</taxon>
        <taxon>Vertebrata</taxon>
        <taxon>Euteleostomi</taxon>
        <taxon>Mammalia</taxon>
        <taxon>Eutheria</taxon>
        <taxon>Euarchontoglires</taxon>
        <taxon>Primates</taxon>
        <taxon>Haplorrhini</taxon>
        <taxon>Catarrhini</taxon>
        <taxon>Cercopithecidae</taxon>
        <taxon>Cercopithecinae</taxon>
        <taxon>Papio</taxon>
    </lineage>
</organism>
<accession>A0A8I5NR37</accession>
<evidence type="ECO:0000313" key="1">
    <source>
        <dbReference type="Ensembl" id="ENSPANP00000059351.1"/>
    </source>
</evidence>
<keyword evidence="2" id="KW-1185">Reference proteome</keyword>
<evidence type="ECO:0000313" key="2">
    <source>
        <dbReference type="Proteomes" id="UP000028761"/>
    </source>
</evidence>
<name>A0A8I5NR37_PAPAN</name>
<dbReference type="GeneTree" id="ENSGT00940000163505"/>